<keyword evidence="2" id="KW-1185">Reference proteome</keyword>
<reference evidence="1 2" key="1">
    <citation type="submission" date="2019-04" db="EMBL/GenBank/DDBJ databases">
        <title>Kribbella sp. NEAU-THZ 27 nov., a novel actinomycete isolated from soil.</title>
        <authorList>
            <person name="Duan L."/>
        </authorList>
    </citation>
    <scope>NUCLEOTIDE SEQUENCE [LARGE SCALE GENOMIC DNA]</scope>
    <source>
        <strain evidence="2">NEAU-THZ27</strain>
    </source>
</reference>
<dbReference type="EMBL" id="SZPZ01000005">
    <property type="protein sequence ID" value="TKK75513.1"/>
    <property type="molecule type" value="Genomic_DNA"/>
</dbReference>
<dbReference type="AlphaFoldDB" id="A0A4V5UW43"/>
<protein>
    <submittedName>
        <fullName evidence="1">Uncharacterized protein</fullName>
    </submittedName>
</protein>
<dbReference type="Proteomes" id="UP000305836">
    <property type="component" value="Unassembled WGS sequence"/>
</dbReference>
<evidence type="ECO:0000313" key="2">
    <source>
        <dbReference type="Proteomes" id="UP000305836"/>
    </source>
</evidence>
<accession>A0A4V5UW43</accession>
<sequence length="89" mass="9738">MADLQQFEDAYDRAEAAYIDGLRADLPRAKLADLAGAVAAAAAEFNTEAYRAFHSASGDDREELDRLTDLTETLGELWTDIHTAYQGLS</sequence>
<proteinExistence type="predicted"/>
<gene>
    <name evidence="1" type="ORF">FDA38_34535</name>
</gene>
<comment type="caution">
    <text evidence="1">The sequence shown here is derived from an EMBL/GenBank/DDBJ whole genome shotgun (WGS) entry which is preliminary data.</text>
</comment>
<name>A0A4V5UW43_9ACTN</name>
<organism evidence="1 2">
    <name type="scientific">Kribbella jiaozuonensis</name>
    <dbReference type="NCBI Taxonomy" id="2575441"/>
    <lineage>
        <taxon>Bacteria</taxon>
        <taxon>Bacillati</taxon>
        <taxon>Actinomycetota</taxon>
        <taxon>Actinomycetes</taxon>
        <taxon>Propionibacteriales</taxon>
        <taxon>Kribbellaceae</taxon>
        <taxon>Kribbella</taxon>
    </lineage>
</organism>
<dbReference type="RefSeq" id="WP_137258365.1">
    <property type="nucleotide sequence ID" value="NZ_JBHSPQ010000005.1"/>
</dbReference>
<evidence type="ECO:0000313" key="1">
    <source>
        <dbReference type="EMBL" id="TKK75513.1"/>
    </source>
</evidence>